<accession>A0A9Q3KG85</accession>
<dbReference type="Proteomes" id="UP000765509">
    <property type="component" value="Unassembled WGS sequence"/>
</dbReference>
<protein>
    <submittedName>
        <fullName evidence="2">Uncharacterized protein</fullName>
    </submittedName>
</protein>
<proteinExistence type="predicted"/>
<dbReference type="AlphaFoldDB" id="A0A9Q3KG85"/>
<evidence type="ECO:0000313" key="3">
    <source>
        <dbReference type="Proteomes" id="UP000765509"/>
    </source>
</evidence>
<organism evidence="2 3">
    <name type="scientific">Austropuccinia psidii MF-1</name>
    <dbReference type="NCBI Taxonomy" id="1389203"/>
    <lineage>
        <taxon>Eukaryota</taxon>
        <taxon>Fungi</taxon>
        <taxon>Dikarya</taxon>
        <taxon>Basidiomycota</taxon>
        <taxon>Pucciniomycotina</taxon>
        <taxon>Pucciniomycetes</taxon>
        <taxon>Pucciniales</taxon>
        <taxon>Sphaerophragmiaceae</taxon>
        <taxon>Austropuccinia</taxon>
    </lineage>
</organism>
<keyword evidence="3" id="KW-1185">Reference proteome</keyword>
<feature type="region of interest" description="Disordered" evidence="1">
    <location>
        <begin position="1"/>
        <end position="45"/>
    </location>
</feature>
<dbReference type="EMBL" id="AVOT02108910">
    <property type="protein sequence ID" value="MBW0581008.1"/>
    <property type="molecule type" value="Genomic_DNA"/>
</dbReference>
<gene>
    <name evidence="2" type="ORF">O181_120723</name>
</gene>
<feature type="compositionally biased region" description="Acidic residues" evidence="1">
    <location>
        <begin position="19"/>
        <end position="38"/>
    </location>
</feature>
<evidence type="ECO:0000256" key="1">
    <source>
        <dbReference type="SAM" id="MobiDB-lite"/>
    </source>
</evidence>
<comment type="caution">
    <text evidence="2">The sequence shown here is derived from an EMBL/GenBank/DDBJ whole genome shotgun (WGS) entry which is preliminary data.</text>
</comment>
<evidence type="ECO:0000313" key="2">
    <source>
        <dbReference type="EMBL" id="MBW0581008.1"/>
    </source>
</evidence>
<name>A0A9Q3KG85_9BASI</name>
<reference evidence="2" key="1">
    <citation type="submission" date="2021-03" db="EMBL/GenBank/DDBJ databases">
        <title>Draft genome sequence of rust myrtle Austropuccinia psidii MF-1, a brazilian biotype.</title>
        <authorList>
            <person name="Quecine M.C."/>
            <person name="Pachon D.M.R."/>
            <person name="Bonatelli M.L."/>
            <person name="Correr F.H."/>
            <person name="Franceschini L.M."/>
            <person name="Leite T.F."/>
            <person name="Margarido G.R.A."/>
            <person name="Almeida C.A."/>
            <person name="Ferrarezi J.A."/>
            <person name="Labate C.A."/>
        </authorList>
    </citation>
    <scope>NUCLEOTIDE SEQUENCE</scope>
    <source>
        <strain evidence="2">MF-1</strain>
    </source>
</reference>
<sequence length="143" mass="15932">MEAAEPFRGGGRISRLGETEDGEGEESVKEEDYEETEVADALAGAPEVSEVPNLTLCNKPLVCQAERDFLKMMEQITQFMGQLTQAVDPRDNLRAPAFNRPSMKAPDSFDGTQAHKLRGFIQCCQLIFHNDPESLSSERKKLL</sequence>